<dbReference type="AlphaFoldDB" id="A0A173V932"/>
<dbReference type="OrthoDB" id="9860560at2"/>
<dbReference type="EMBL" id="CYXN01000043">
    <property type="protein sequence ID" value="CUN23862.1"/>
    <property type="molecule type" value="Genomic_DNA"/>
</dbReference>
<proteinExistence type="predicted"/>
<name>A0A173V932_9FIRM</name>
<dbReference type="Pfam" id="PF13443">
    <property type="entry name" value="HTH_26"/>
    <property type="match status" value="1"/>
</dbReference>
<dbReference type="Proteomes" id="UP000095649">
    <property type="component" value="Unassembled WGS sequence"/>
</dbReference>
<dbReference type="RefSeq" id="WP_055186988.1">
    <property type="nucleotide sequence ID" value="NZ_CYXN01000043.1"/>
</dbReference>
<sequence>MKKKKGHQRSRLRVDPFNLLQQLCEHDCTLSELQQRTGFDPAEIKPLRAAGKIHLDTLNRIAAGLDVSPNSLLITATSPWKAYHGDYANQTCGFSDAFNVLADYSPYDLGPLFK</sequence>
<dbReference type="InterPro" id="IPR001387">
    <property type="entry name" value="Cro/C1-type_HTH"/>
</dbReference>
<gene>
    <name evidence="2" type="ORF">ERS852582_02709</name>
</gene>
<reference evidence="2 3" key="1">
    <citation type="submission" date="2015-09" db="EMBL/GenBank/DDBJ databases">
        <authorList>
            <consortium name="Pathogen Informatics"/>
        </authorList>
    </citation>
    <scope>NUCLEOTIDE SEQUENCE [LARGE SCALE GENOMIC DNA]</scope>
    <source>
        <strain evidence="2 3">2789STDY5834970</strain>
    </source>
</reference>
<evidence type="ECO:0000259" key="1">
    <source>
        <dbReference type="Pfam" id="PF13443"/>
    </source>
</evidence>
<organism evidence="2 3">
    <name type="scientific">Faecalibacterium prausnitzii</name>
    <dbReference type="NCBI Taxonomy" id="853"/>
    <lineage>
        <taxon>Bacteria</taxon>
        <taxon>Bacillati</taxon>
        <taxon>Bacillota</taxon>
        <taxon>Clostridia</taxon>
        <taxon>Eubacteriales</taxon>
        <taxon>Oscillospiraceae</taxon>
        <taxon>Faecalibacterium</taxon>
    </lineage>
</organism>
<protein>
    <recommendedName>
        <fullName evidence="1">HTH cro/C1-type domain-containing protein</fullName>
    </recommendedName>
</protein>
<accession>A0A173V932</accession>
<evidence type="ECO:0000313" key="2">
    <source>
        <dbReference type="EMBL" id="CUN23862.1"/>
    </source>
</evidence>
<evidence type="ECO:0000313" key="3">
    <source>
        <dbReference type="Proteomes" id="UP000095649"/>
    </source>
</evidence>
<feature type="domain" description="HTH cro/C1-type" evidence="1">
    <location>
        <begin position="18"/>
        <end position="74"/>
    </location>
</feature>